<evidence type="ECO:0000313" key="11">
    <source>
        <dbReference type="Proteomes" id="UP000193355"/>
    </source>
</evidence>
<dbReference type="GO" id="GO:0097367">
    <property type="term" value="F:carbohydrate derivative binding"/>
    <property type="evidence" value="ECO:0007669"/>
    <property type="project" value="InterPro"/>
</dbReference>
<gene>
    <name evidence="10" type="ORF">SAMN06275492_11240</name>
</gene>
<evidence type="ECO:0000256" key="9">
    <source>
        <dbReference type="RuleBase" id="RU000612"/>
    </source>
</evidence>
<proteinExistence type="inferred from homology"/>
<dbReference type="UniPathway" id="UPA00109">
    <property type="reaction ID" value="UER00181"/>
</dbReference>
<dbReference type="SUPFAM" id="SSF53697">
    <property type="entry name" value="SIS domain"/>
    <property type="match status" value="1"/>
</dbReference>
<dbReference type="EMBL" id="FXBB01000012">
    <property type="protein sequence ID" value="SMG27277.1"/>
    <property type="molecule type" value="Genomic_DNA"/>
</dbReference>
<dbReference type="GO" id="GO:0006094">
    <property type="term" value="P:gluconeogenesis"/>
    <property type="evidence" value="ECO:0007669"/>
    <property type="project" value="UniProtKB-KW"/>
</dbReference>
<reference evidence="11" key="1">
    <citation type="submission" date="2017-04" db="EMBL/GenBank/DDBJ databases">
        <authorList>
            <person name="Varghese N."/>
            <person name="Submissions S."/>
        </authorList>
    </citation>
    <scope>NUCLEOTIDE SEQUENCE [LARGE SCALE GENOMIC DNA]</scope>
    <source>
        <strain evidence="11">USBA 82</strain>
    </source>
</reference>
<keyword evidence="4 9" id="KW-0312">Gluconeogenesis</keyword>
<dbReference type="EC" id="5.3.1.9" evidence="3 9"/>
<dbReference type="OrthoDB" id="140919at2"/>
<evidence type="ECO:0000256" key="4">
    <source>
        <dbReference type="ARBA" id="ARBA00022432"/>
    </source>
</evidence>
<keyword evidence="7 9" id="KW-0413">Isomerase</keyword>
<evidence type="ECO:0000256" key="8">
    <source>
        <dbReference type="ARBA" id="ARBA00029321"/>
    </source>
</evidence>
<keyword evidence="6 9" id="KW-0324">Glycolysis</keyword>
<dbReference type="CDD" id="cd05016">
    <property type="entry name" value="SIS_PGI_2"/>
    <property type="match status" value="1"/>
</dbReference>
<protein>
    <recommendedName>
        <fullName evidence="3 9">Glucose-6-phosphate isomerase</fullName>
        <ecNumber evidence="3 9">5.3.1.9</ecNumber>
    </recommendedName>
</protein>
<organism evidence="10 11">
    <name type="scientific">Dethiosulfovibrio salsuginis</name>
    <dbReference type="NCBI Taxonomy" id="561720"/>
    <lineage>
        <taxon>Bacteria</taxon>
        <taxon>Thermotogati</taxon>
        <taxon>Synergistota</taxon>
        <taxon>Synergistia</taxon>
        <taxon>Synergistales</taxon>
        <taxon>Dethiosulfovibrionaceae</taxon>
        <taxon>Dethiosulfovibrio</taxon>
    </lineage>
</organism>
<evidence type="ECO:0000256" key="7">
    <source>
        <dbReference type="ARBA" id="ARBA00023235"/>
    </source>
</evidence>
<dbReference type="PANTHER" id="PTHR11469">
    <property type="entry name" value="GLUCOSE-6-PHOSPHATE ISOMERASE"/>
    <property type="match status" value="1"/>
</dbReference>
<comment type="catalytic activity">
    <reaction evidence="8 9">
        <text>alpha-D-glucose 6-phosphate = beta-D-fructose 6-phosphate</text>
        <dbReference type="Rhea" id="RHEA:11816"/>
        <dbReference type="ChEBI" id="CHEBI:57634"/>
        <dbReference type="ChEBI" id="CHEBI:58225"/>
        <dbReference type="EC" id="5.3.1.9"/>
    </reaction>
</comment>
<name>A0A1X7JIA2_9BACT</name>
<dbReference type="PROSITE" id="PS00174">
    <property type="entry name" value="P_GLUCOSE_ISOMERASE_2"/>
    <property type="match status" value="1"/>
</dbReference>
<evidence type="ECO:0000256" key="3">
    <source>
        <dbReference type="ARBA" id="ARBA00011952"/>
    </source>
</evidence>
<dbReference type="InterPro" id="IPR018189">
    <property type="entry name" value="Phosphoglucose_isomerase_CS"/>
</dbReference>
<comment type="similarity">
    <text evidence="2 9">Belongs to the GPI family.</text>
</comment>
<dbReference type="InterPro" id="IPR035476">
    <property type="entry name" value="SIS_PGI_1"/>
</dbReference>
<dbReference type="GO" id="GO:0004347">
    <property type="term" value="F:glucose-6-phosphate isomerase activity"/>
    <property type="evidence" value="ECO:0007669"/>
    <property type="project" value="UniProtKB-EC"/>
</dbReference>
<dbReference type="PANTHER" id="PTHR11469:SF1">
    <property type="entry name" value="GLUCOSE-6-PHOSPHATE ISOMERASE"/>
    <property type="match status" value="1"/>
</dbReference>
<dbReference type="AlphaFoldDB" id="A0A1X7JIA2"/>
<evidence type="ECO:0000256" key="5">
    <source>
        <dbReference type="ARBA" id="ARBA00022490"/>
    </source>
</evidence>
<dbReference type="FunFam" id="3.40.50.10490:FF:000016">
    <property type="entry name" value="Glucose-6-phosphate isomerase"/>
    <property type="match status" value="1"/>
</dbReference>
<dbReference type="Proteomes" id="UP000193355">
    <property type="component" value="Unassembled WGS sequence"/>
</dbReference>
<dbReference type="PRINTS" id="PR00662">
    <property type="entry name" value="G6PISOMERASE"/>
</dbReference>
<keyword evidence="5" id="KW-0963">Cytoplasm</keyword>
<dbReference type="InterPro" id="IPR046348">
    <property type="entry name" value="SIS_dom_sf"/>
</dbReference>
<dbReference type="InterPro" id="IPR035482">
    <property type="entry name" value="SIS_PGI_2"/>
</dbReference>
<dbReference type="CDD" id="cd05015">
    <property type="entry name" value="SIS_PGI_1"/>
    <property type="match status" value="1"/>
</dbReference>
<comment type="pathway">
    <text evidence="1 9">Carbohydrate degradation; glycolysis; D-glyceraldehyde 3-phosphate and glycerone phosphate from D-glucose: step 2/4.</text>
</comment>
<accession>A0A1X7JIA2</accession>
<dbReference type="GO" id="GO:0048029">
    <property type="term" value="F:monosaccharide binding"/>
    <property type="evidence" value="ECO:0007669"/>
    <property type="project" value="TreeGrafter"/>
</dbReference>
<evidence type="ECO:0000256" key="1">
    <source>
        <dbReference type="ARBA" id="ARBA00004926"/>
    </source>
</evidence>
<dbReference type="GO" id="GO:0006096">
    <property type="term" value="P:glycolytic process"/>
    <property type="evidence" value="ECO:0007669"/>
    <property type="project" value="UniProtKB-UniPathway"/>
</dbReference>
<dbReference type="InterPro" id="IPR001672">
    <property type="entry name" value="G6P_Isomerase"/>
</dbReference>
<dbReference type="Pfam" id="PF00342">
    <property type="entry name" value="PGI"/>
    <property type="match status" value="1"/>
</dbReference>
<evidence type="ECO:0000256" key="2">
    <source>
        <dbReference type="ARBA" id="ARBA00006604"/>
    </source>
</evidence>
<keyword evidence="11" id="KW-1185">Reference proteome</keyword>
<dbReference type="GO" id="GO:0051156">
    <property type="term" value="P:glucose 6-phosphate metabolic process"/>
    <property type="evidence" value="ECO:0007669"/>
    <property type="project" value="TreeGrafter"/>
</dbReference>
<dbReference type="Gene3D" id="3.40.50.10490">
    <property type="entry name" value="Glucose-6-phosphate isomerase like protein, domain 1"/>
    <property type="match status" value="2"/>
</dbReference>
<dbReference type="PROSITE" id="PS51463">
    <property type="entry name" value="P_GLUCOSE_ISOMERASE_3"/>
    <property type="match status" value="1"/>
</dbReference>
<evidence type="ECO:0000313" key="10">
    <source>
        <dbReference type="EMBL" id="SMG27277.1"/>
    </source>
</evidence>
<evidence type="ECO:0000256" key="6">
    <source>
        <dbReference type="ARBA" id="ARBA00023152"/>
    </source>
</evidence>
<sequence>MLKMSCFNVAKLSEVDCQALSSAAAWIDTGADERLSGFGWMRLPDEDISSMLEASKWLRDFESVVQVGIGGSSLGNLMLHQALLPPYFNERADRGAPRFYMADNLDGEENQAIWELVDPEKTGFIVVSKSGLTLETMANFSFFWEKLKERLGEAAASRVLVITDSDQGVLRRFAKDTGCRSLSLPGDVGGRFSVLSSVGLLSAATLGIDVQEILAGARDMKYRISTDVEESLNPAWVMAWNMFRQLDFHRTNTVFMPYGDRMERLSEWFCQLWAESLGKEGMGFTPQRALGAIDQHSQLQLYSQGPDDKCYIVLGTDSHAGEPLSIGSEASLAELSYLNGLSQEEILDHERRAVVAVLAGEGKPVFSFSLNSLNCRSVGGLIFFLEYVTALTGRLMRIQPFDQPGVELGKKYANGLAGRGEDLSYASLVEEVEERHRTLDILF</sequence>
<dbReference type="STRING" id="561720.SAMN06275492_11240"/>
<dbReference type="GO" id="GO:0005829">
    <property type="term" value="C:cytosol"/>
    <property type="evidence" value="ECO:0007669"/>
    <property type="project" value="TreeGrafter"/>
</dbReference>